<evidence type="ECO:0000256" key="1">
    <source>
        <dbReference type="ARBA" id="ARBA00009861"/>
    </source>
</evidence>
<dbReference type="Proteomes" id="UP001152561">
    <property type="component" value="Unassembled WGS sequence"/>
</dbReference>
<reference evidence="5" key="1">
    <citation type="journal article" date="2023" name="Proc. Natl. Acad. Sci. U.S.A.">
        <title>Genomic and structural basis for evolution of tropane alkaloid biosynthesis.</title>
        <authorList>
            <person name="Wanga Y.-J."/>
            <person name="Taina T."/>
            <person name="Yua J.-Y."/>
            <person name="Lia J."/>
            <person name="Xua B."/>
            <person name="Chenc J."/>
            <person name="D'Auriad J.C."/>
            <person name="Huanga J.-P."/>
            <person name="Huanga S.-X."/>
        </authorList>
    </citation>
    <scope>NUCLEOTIDE SEQUENCE [LARGE SCALE GENOMIC DNA]</scope>
    <source>
        <strain evidence="5">cv. KIB-2019</strain>
    </source>
</reference>
<protein>
    <recommendedName>
        <fullName evidence="6">Acylsugar acyltransferase 3-like</fullName>
    </recommendedName>
</protein>
<keyword evidence="5" id="KW-1185">Reference proteome</keyword>
<dbReference type="OrthoDB" id="1932220at2759"/>
<dbReference type="InterPro" id="IPR023213">
    <property type="entry name" value="CAT-like_dom_sf"/>
</dbReference>
<dbReference type="PANTHER" id="PTHR31623">
    <property type="entry name" value="F21J9.9"/>
    <property type="match status" value="1"/>
</dbReference>
<proteinExistence type="inferred from homology"/>
<dbReference type="EMBL" id="JAJAGQ010000011">
    <property type="protein sequence ID" value="KAJ8549825.1"/>
    <property type="molecule type" value="Genomic_DNA"/>
</dbReference>
<evidence type="ECO:0000313" key="5">
    <source>
        <dbReference type="Proteomes" id="UP001152561"/>
    </source>
</evidence>
<keyword evidence="2" id="KW-0808">Transferase</keyword>
<dbReference type="AlphaFoldDB" id="A0A9Q1RA71"/>
<dbReference type="Gene3D" id="3.30.559.10">
    <property type="entry name" value="Chloramphenicol acetyltransferase-like domain"/>
    <property type="match status" value="2"/>
</dbReference>
<comment type="caution">
    <text evidence="4">The sequence shown here is derived from an EMBL/GenBank/DDBJ whole genome shotgun (WGS) entry which is preliminary data.</text>
</comment>
<sequence length="324" mass="36364">MSEILNNPHDYAEGNIFMKDLPWKNSFDGSLLVAQLSHFDCGGIAISACLSHKVGDGGSMARFMYDWAKVTRNPNRIPRPQFIGDTFFPTPNGPLVAPLIDSKLEKCVHKKFHFSASKLQGLRTKIAAEAGVKNPTRGEVVSALLFKCATKAASKINNTSFRPSKLVNYVDIRPMTTPPLSRNFIGNLLNITCTSAINDEEMKLPRLVREFRKEFELVFKKDPVEHNALILKLLETMESPYAIDEFDTYFCSNMCKFSGYSIDFGWGKPERVCAPMGPFKNFFILSADQSVDGVEAMVTLEEQHMLAFEFDEDLLEFASPISSF</sequence>
<keyword evidence="3" id="KW-0012">Acyltransferase</keyword>
<organism evidence="4 5">
    <name type="scientific">Anisodus acutangulus</name>
    <dbReference type="NCBI Taxonomy" id="402998"/>
    <lineage>
        <taxon>Eukaryota</taxon>
        <taxon>Viridiplantae</taxon>
        <taxon>Streptophyta</taxon>
        <taxon>Embryophyta</taxon>
        <taxon>Tracheophyta</taxon>
        <taxon>Spermatophyta</taxon>
        <taxon>Magnoliopsida</taxon>
        <taxon>eudicotyledons</taxon>
        <taxon>Gunneridae</taxon>
        <taxon>Pentapetalae</taxon>
        <taxon>asterids</taxon>
        <taxon>lamiids</taxon>
        <taxon>Solanales</taxon>
        <taxon>Solanaceae</taxon>
        <taxon>Solanoideae</taxon>
        <taxon>Hyoscyameae</taxon>
        <taxon>Anisodus</taxon>
    </lineage>
</organism>
<name>A0A9Q1RA71_9SOLA</name>
<dbReference type="PANTHER" id="PTHR31623:SF89">
    <property type="entry name" value="ACYLSUGAR ACYLTRANSFERASE 3"/>
    <property type="match status" value="1"/>
</dbReference>
<evidence type="ECO:0000313" key="4">
    <source>
        <dbReference type="EMBL" id="KAJ8549825.1"/>
    </source>
</evidence>
<comment type="similarity">
    <text evidence="1">Belongs to the plant acyltransferase family.</text>
</comment>
<evidence type="ECO:0008006" key="6">
    <source>
        <dbReference type="Google" id="ProtNLM"/>
    </source>
</evidence>
<gene>
    <name evidence="4" type="ORF">K7X08_033532</name>
</gene>
<evidence type="ECO:0000256" key="3">
    <source>
        <dbReference type="ARBA" id="ARBA00023315"/>
    </source>
</evidence>
<dbReference type="GO" id="GO:0016746">
    <property type="term" value="F:acyltransferase activity"/>
    <property type="evidence" value="ECO:0007669"/>
    <property type="project" value="UniProtKB-KW"/>
</dbReference>
<dbReference type="Pfam" id="PF02458">
    <property type="entry name" value="Transferase"/>
    <property type="match status" value="1"/>
</dbReference>
<accession>A0A9Q1RA71</accession>
<evidence type="ECO:0000256" key="2">
    <source>
        <dbReference type="ARBA" id="ARBA00022679"/>
    </source>
</evidence>